<dbReference type="AlphaFoldDB" id="A0AAJ1BBC1"/>
<organism evidence="2 3">
    <name type="scientific">Varibaculum cambriense</name>
    <dbReference type="NCBI Taxonomy" id="184870"/>
    <lineage>
        <taxon>Bacteria</taxon>
        <taxon>Bacillati</taxon>
        <taxon>Actinomycetota</taxon>
        <taxon>Actinomycetes</taxon>
        <taxon>Actinomycetales</taxon>
        <taxon>Actinomycetaceae</taxon>
        <taxon>Varibaculum</taxon>
    </lineage>
</organism>
<evidence type="ECO:0000256" key="1">
    <source>
        <dbReference type="SAM" id="MobiDB-lite"/>
    </source>
</evidence>
<feature type="region of interest" description="Disordered" evidence="1">
    <location>
        <begin position="96"/>
        <end position="127"/>
    </location>
</feature>
<reference evidence="2" key="1">
    <citation type="submission" date="2022-01" db="EMBL/GenBank/DDBJ databases">
        <title>Collection of gut derived symbiotic bacterial strains cultured from healthy donors.</title>
        <authorList>
            <person name="Lin H."/>
            <person name="Kohout C."/>
            <person name="Waligurski E."/>
            <person name="Pamer E.G."/>
        </authorList>
    </citation>
    <scope>NUCLEOTIDE SEQUENCE</scope>
    <source>
        <strain evidence="2">DFI.7.46</strain>
    </source>
</reference>
<evidence type="ECO:0000313" key="3">
    <source>
        <dbReference type="Proteomes" id="UP001200537"/>
    </source>
</evidence>
<feature type="compositionally biased region" description="Low complexity" evidence="1">
    <location>
        <begin position="99"/>
        <end position="115"/>
    </location>
</feature>
<dbReference type="Proteomes" id="UP001200537">
    <property type="component" value="Unassembled WGS sequence"/>
</dbReference>
<sequence length="304" mass="30718">MARAIGGALSATAGFFLARKYLLHHLSPQVSRRYRRQNFHGQTVSLTGGIKVAAACLATGVSLAADRPARVGTMLPVAAGAALGYLDDTRADLPDKAADSQAAQSAPLPGSSPKTSETKKEKPAVPKGFHGHLQALSQGKVTTGALKIVGIGTGAALGALGIGRSRGTGLGTWVLDTTLIAGSANLANLFDLRPGRCLKVATLAALPLIPAKDTATPLAAGAIATSALALPADLGEREMLGDTGANALGALLGSAWAQKTGTGGKIIGVLGVLALTAASEKISFSQVIAKTPGLRTIDQLGRRR</sequence>
<accession>A0AAJ1BBC1</accession>
<evidence type="ECO:0000313" key="2">
    <source>
        <dbReference type="EMBL" id="MCG4617441.1"/>
    </source>
</evidence>
<protein>
    <recommendedName>
        <fullName evidence="4">Glycosyl transferase family 4</fullName>
    </recommendedName>
</protein>
<gene>
    <name evidence="2" type="ORF">L0M99_02880</name>
</gene>
<dbReference type="RefSeq" id="WP_024059097.1">
    <property type="nucleotide sequence ID" value="NZ_JAKNHJ010000004.1"/>
</dbReference>
<dbReference type="EMBL" id="JAKNHJ010000004">
    <property type="protein sequence ID" value="MCG4617441.1"/>
    <property type="molecule type" value="Genomic_DNA"/>
</dbReference>
<name>A0AAJ1BBC1_9ACTO</name>
<evidence type="ECO:0008006" key="4">
    <source>
        <dbReference type="Google" id="ProtNLM"/>
    </source>
</evidence>
<proteinExistence type="predicted"/>
<comment type="caution">
    <text evidence="2">The sequence shown here is derived from an EMBL/GenBank/DDBJ whole genome shotgun (WGS) entry which is preliminary data.</text>
</comment>